<dbReference type="GO" id="GO:0018996">
    <property type="term" value="P:molting cycle, collagen and cuticulin-based cuticle"/>
    <property type="evidence" value="ECO:0007669"/>
    <property type="project" value="TreeGrafter"/>
</dbReference>
<feature type="transmembrane region" description="Helical" evidence="7">
    <location>
        <begin position="673"/>
        <end position="696"/>
    </location>
</feature>
<name>A0AA39HQD2_9BILA</name>
<dbReference type="InterPro" id="IPR000731">
    <property type="entry name" value="SSD"/>
</dbReference>
<gene>
    <name evidence="9" type="ORF">QR680_004512</name>
</gene>
<dbReference type="GO" id="GO:0005886">
    <property type="term" value="C:plasma membrane"/>
    <property type="evidence" value="ECO:0007669"/>
    <property type="project" value="TreeGrafter"/>
</dbReference>
<evidence type="ECO:0000256" key="6">
    <source>
        <dbReference type="ARBA" id="ARBA00023180"/>
    </source>
</evidence>
<evidence type="ECO:0000256" key="3">
    <source>
        <dbReference type="ARBA" id="ARBA00022692"/>
    </source>
</evidence>
<feature type="transmembrane region" description="Helical" evidence="7">
    <location>
        <begin position="804"/>
        <end position="827"/>
    </location>
</feature>
<accession>A0AA39HQD2</accession>
<feature type="transmembrane region" description="Helical" evidence="7">
    <location>
        <begin position="327"/>
        <end position="350"/>
    </location>
</feature>
<reference evidence="9" key="1">
    <citation type="submission" date="2023-06" db="EMBL/GenBank/DDBJ databases">
        <title>Genomic analysis of the entomopathogenic nematode Steinernema hermaphroditum.</title>
        <authorList>
            <person name="Schwarz E.M."/>
            <person name="Heppert J.K."/>
            <person name="Baniya A."/>
            <person name="Schwartz H.T."/>
            <person name="Tan C.-H."/>
            <person name="Antoshechkin I."/>
            <person name="Sternberg P.W."/>
            <person name="Goodrich-Blair H."/>
            <person name="Dillman A.R."/>
        </authorList>
    </citation>
    <scope>NUCLEOTIDE SEQUENCE</scope>
    <source>
        <strain evidence="9">PS9179</strain>
        <tissue evidence="9">Whole animal</tissue>
    </source>
</reference>
<keyword evidence="4 7" id="KW-1133">Transmembrane helix</keyword>
<dbReference type="Gene3D" id="1.20.1640.10">
    <property type="entry name" value="Multidrug efflux transporter AcrB transmembrane domain"/>
    <property type="match status" value="2"/>
</dbReference>
<feature type="transmembrane region" description="Helical" evidence="7">
    <location>
        <begin position="460"/>
        <end position="478"/>
    </location>
</feature>
<dbReference type="AlphaFoldDB" id="A0AA39HQD2"/>
<dbReference type="InterPro" id="IPR051697">
    <property type="entry name" value="Patched_domain-protein"/>
</dbReference>
<dbReference type="PROSITE" id="PS50156">
    <property type="entry name" value="SSD"/>
    <property type="match status" value="1"/>
</dbReference>
<feature type="transmembrane region" description="Helical" evidence="7">
    <location>
        <begin position="702"/>
        <end position="722"/>
    </location>
</feature>
<dbReference type="SUPFAM" id="SSF82866">
    <property type="entry name" value="Multidrug efflux transporter AcrB transmembrane domain"/>
    <property type="match status" value="2"/>
</dbReference>
<evidence type="ECO:0000259" key="8">
    <source>
        <dbReference type="PROSITE" id="PS50156"/>
    </source>
</evidence>
<keyword evidence="10" id="KW-1185">Reference proteome</keyword>
<sequence length="850" mass="94628">MKGAESERRRTFSDRVFFRTGFLIGSHPFAVIVVFAFITVICGLGLVNFGELNDIEEQFTPLDSPSWKEKRVFDEFVRHDGKPYGTKIYIQARDGGTLLRTTEAEALVDLIHYLEHNVTVEGLSYRNLCTNACDSNDLVTFIFTSLTRNVSTAALIDPKKPDPNVRLTYPTMKLLDTLVYVGDKFFGVDTTKSKSRNDRGGIINSVKLVEVGFQTFLQNASHKALMERWDARLWEAVQEVNAAPSSLQIVFINQAMIANEVRRTGLSATPFLIACMVMFIVVCLITTSHPEENHPLAVVVGIITPIFGIAAAFGVLIGAFGLAYQPIVTVSVFLVLTVGIDDMFLIMAAWRSTDPKLETNERLGETLVEAGPSICLSTLTNVLSFAIGAFTSTPAIQVFSIYTTVAIGVAFFYQVFIFGALLTLSPKKLTCRGPKILYKVRQFYHDLIRNLGKVLASGKAPLAAVVFFVFYGWVIFVGSSRMEIEMKPDKVFLADSPVLTYLNMEKKYLENEADKVFLVVQNPGNFTNAKRRDDFFGFVQSIENLDETSIGFQSTSLILLQYMQYLEYHIFDTKESGFQQHRSDRFSYTLMPRFLEEHPHWRPAIHIDASACALDHPQCIREFLFTTAFRGSSNMSERAERLAKWRFLTAEYSDFNVTAYNGRNYLCDQLTTVGSIAVATVLSTLACLTLICIMFIGETGSILSALLTVLSINAGVFAIMALTGINLDAVALSGLLMAVGFSVDYTAHISYHFAKFSNFEYAERTRLTLLSVGWPSGEACLTTTAASLVLMANNSQLIDTFAKIVIIVILLGFIHAIFILPVLLITVNRVVDFLLVKKSEPKEVAMKNKC</sequence>
<evidence type="ECO:0000256" key="7">
    <source>
        <dbReference type="SAM" id="Phobius"/>
    </source>
</evidence>
<protein>
    <recommendedName>
        <fullName evidence="8">SSD domain-containing protein</fullName>
    </recommendedName>
</protein>
<dbReference type="EMBL" id="JAUCMV010000003">
    <property type="protein sequence ID" value="KAK0409391.1"/>
    <property type="molecule type" value="Genomic_DNA"/>
</dbReference>
<comment type="similarity">
    <text evidence="2">Belongs to the patched family.</text>
</comment>
<feature type="domain" description="SSD" evidence="8">
    <location>
        <begin position="307"/>
        <end position="424"/>
    </location>
</feature>
<dbReference type="Proteomes" id="UP001175271">
    <property type="component" value="Unassembled WGS sequence"/>
</dbReference>
<feature type="transmembrane region" description="Helical" evidence="7">
    <location>
        <begin position="271"/>
        <end position="290"/>
    </location>
</feature>
<comment type="caution">
    <text evidence="9">The sequence shown here is derived from an EMBL/GenBank/DDBJ whole genome shotgun (WGS) entry which is preliminary data.</text>
</comment>
<dbReference type="InterPro" id="IPR003392">
    <property type="entry name" value="PTHD_SSD"/>
</dbReference>
<keyword evidence="6" id="KW-0325">Glycoprotein</keyword>
<feature type="transmembrane region" description="Helical" evidence="7">
    <location>
        <begin position="774"/>
        <end position="792"/>
    </location>
</feature>
<dbReference type="PANTHER" id="PTHR10796:SF112">
    <property type="entry name" value="PATCHED-RELATED PROTEIN 18"/>
    <property type="match status" value="1"/>
</dbReference>
<keyword evidence="3 7" id="KW-0812">Transmembrane</keyword>
<dbReference type="PANTHER" id="PTHR10796">
    <property type="entry name" value="PATCHED-RELATED"/>
    <property type="match status" value="1"/>
</dbReference>
<proteinExistence type="inferred from homology"/>
<feature type="transmembrane region" description="Helical" evidence="7">
    <location>
        <begin position="729"/>
        <end position="754"/>
    </location>
</feature>
<evidence type="ECO:0000256" key="2">
    <source>
        <dbReference type="ARBA" id="ARBA00005585"/>
    </source>
</evidence>
<evidence type="ECO:0000313" key="10">
    <source>
        <dbReference type="Proteomes" id="UP001175271"/>
    </source>
</evidence>
<feature type="transmembrane region" description="Helical" evidence="7">
    <location>
        <begin position="296"/>
        <end position="320"/>
    </location>
</feature>
<feature type="transmembrane region" description="Helical" evidence="7">
    <location>
        <begin position="402"/>
        <end position="424"/>
    </location>
</feature>
<dbReference type="GO" id="GO:0006897">
    <property type="term" value="P:endocytosis"/>
    <property type="evidence" value="ECO:0007669"/>
    <property type="project" value="TreeGrafter"/>
</dbReference>
<organism evidence="9 10">
    <name type="scientific">Steinernema hermaphroditum</name>
    <dbReference type="NCBI Taxonomy" id="289476"/>
    <lineage>
        <taxon>Eukaryota</taxon>
        <taxon>Metazoa</taxon>
        <taxon>Ecdysozoa</taxon>
        <taxon>Nematoda</taxon>
        <taxon>Chromadorea</taxon>
        <taxon>Rhabditida</taxon>
        <taxon>Tylenchina</taxon>
        <taxon>Panagrolaimomorpha</taxon>
        <taxon>Strongyloidoidea</taxon>
        <taxon>Steinernematidae</taxon>
        <taxon>Steinernema</taxon>
    </lineage>
</organism>
<dbReference type="GO" id="GO:0030659">
    <property type="term" value="C:cytoplasmic vesicle membrane"/>
    <property type="evidence" value="ECO:0007669"/>
    <property type="project" value="TreeGrafter"/>
</dbReference>
<evidence type="ECO:0000313" key="9">
    <source>
        <dbReference type="EMBL" id="KAK0409391.1"/>
    </source>
</evidence>
<feature type="transmembrane region" description="Helical" evidence="7">
    <location>
        <begin position="370"/>
        <end position="390"/>
    </location>
</feature>
<comment type="subcellular location">
    <subcellularLocation>
        <location evidence="1">Membrane</location>
        <topology evidence="1">Multi-pass membrane protein</topology>
    </subcellularLocation>
</comment>
<evidence type="ECO:0000256" key="4">
    <source>
        <dbReference type="ARBA" id="ARBA00022989"/>
    </source>
</evidence>
<keyword evidence="5 7" id="KW-0472">Membrane</keyword>
<dbReference type="Pfam" id="PF02460">
    <property type="entry name" value="Patched"/>
    <property type="match status" value="1"/>
</dbReference>
<evidence type="ECO:0000256" key="1">
    <source>
        <dbReference type="ARBA" id="ARBA00004141"/>
    </source>
</evidence>
<evidence type="ECO:0000256" key="5">
    <source>
        <dbReference type="ARBA" id="ARBA00023136"/>
    </source>
</evidence>
<feature type="transmembrane region" description="Helical" evidence="7">
    <location>
        <begin position="29"/>
        <end position="49"/>
    </location>
</feature>